<dbReference type="PANTHER" id="PTHR43165">
    <property type="entry name" value="METALLOPHOSPHOESTERASE"/>
    <property type="match status" value="1"/>
</dbReference>
<protein>
    <recommendedName>
        <fullName evidence="1">Calcineurin-like phosphoesterase domain-containing protein</fullName>
    </recommendedName>
</protein>
<gene>
    <name evidence="2" type="ORF">S03H2_41360</name>
</gene>
<dbReference type="EMBL" id="BARU01025688">
    <property type="protein sequence ID" value="GAH69370.1"/>
    <property type="molecule type" value="Genomic_DNA"/>
</dbReference>
<evidence type="ECO:0000259" key="1">
    <source>
        <dbReference type="Pfam" id="PF12850"/>
    </source>
</evidence>
<dbReference type="Pfam" id="PF12850">
    <property type="entry name" value="Metallophos_2"/>
    <property type="match status" value="1"/>
</dbReference>
<name>X1IJD1_9ZZZZ</name>
<comment type="caution">
    <text evidence="2">The sequence shown here is derived from an EMBL/GenBank/DDBJ whole genome shotgun (WGS) entry which is preliminary data.</text>
</comment>
<dbReference type="AlphaFoldDB" id="X1IJD1"/>
<dbReference type="InterPro" id="IPR029052">
    <property type="entry name" value="Metallo-depent_PP-like"/>
</dbReference>
<dbReference type="SUPFAM" id="SSF56300">
    <property type="entry name" value="Metallo-dependent phosphatases"/>
    <property type="match status" value="1"/>
</dbReference>
<feature type="non-terminal residue" evidence="2">
    <location>
        <position position="104"/>
    </location>
</feature>
<dbReference type="PANTHER" id="PTHR43165:SF1">
    <property type="entry name" value="PHOSPHODIESTERASE MJ0936"/>
    <property type="match status" value="1"/>
</dbReference>
<dbReference type="Gene3D" id="3.60.21.10">
    <property type="match status" value="1"/>
</dbReference>
<organism evidence="2">
    <name type="scientific">marine sediment metagenome</name>
    <dbReference type="NCBI Taxonomy" id="412755"/>
    <lineage>
        <taxon>unclassified sequences</taxon>
        <taxon>metagenomes</taxon>
        <taxon>ecological metagenomes</taxon>
    </lineage>
</organism>
<proteinExistence type="predicted"/>
<feature type="domain" description="Calcineurin-like phosphoesterase" evidence="1">
    <location>
        <begin position="1"/>
        <end position="96"/>
    </location>
</feature>
<accession>X1IJD1</accession>
<dbReference type="InterPro" id="IPR053193">
    <property type="entry name" value="MetalloPDE_YfcE-like"/>
</dbReference>
<sequence length="104" mass="11806">MKIGVISDSHDRLDYLKKAISILKEKDISTLIHLGDYISPFTIPLLDIENVWGVFGNNDGDRLLLKKKANEKGIKILQGPVSIELEGRKIVFMHEPYEIGAFRK</sequence>
<evidence type="ECO:0000313" key="2">
    <source>
        <dbReference type="EMBL" id="GAH69370.1"/>
    </source>
</evidence>
<dbReference type="InterPro" id="IPR024654">
    <property type="entry name" value="Calcineurin-like_PHP_lpxH"/>
</dbReference>
<reference evidence="2" key="1">
    <citation type="journal article" date="2014" name="Front. Microbiol.">
        <title>High frequency of phylogenetically diverse reductive dehalogenase-homologous genes in deep subseafloor sedimentary metagenomes.</title>
        <authorList>
            <person name="Kawai M."/>
            <person name="Futagami T."/>
            <person name="Toyoda A."/>
            <person name="Takaki Y."/>
            <person name="Nishi S."/>
            <person name="Hori S."/>
            <person name="Arai W."/>
            <person name="Tsubouchi T."/>
            <person name="Morono Y."/>
            <person name="Uchiyama I."/>
            <person name="Ito T."/>
            <person name="Fujiyama A."/>
            <person name="Inagaki F."/>
            <person name="Takami H."/>
        </authorList>
    </citation>
    <scope>NUCLEOTIDE SEQUENCE</scope>
    <source>
        <strain evidence="2">Expedition CK06-06</strain>
    </source>
</reference>